<reference evidence="7 8" key="1">
    <citation type="submission" date="2020-05" db="EMBL/GenBank/DDBJ databases">
        <title>FDA dAtabase for Regulatory Grade micrObial Sequences (FDA-ARGOS): Supporting development and validation of Infectious Disease Dx tests.</title>
        <authorList>
            <person name="Pederson C."/>
            <person name="Tallon L."/>
            <person name="Sadzewicz L."/>
            <person name="Zhao X."/>
            <person name="Vavikolanu K."/>
            <person name="Mehta A."/>
            <person name="Aluvathingal J."/>
            <person name="Nadendla S."/>
            <person name="Myers T."/>
            <person name="Yan Y."/>
            <person name="Sichtig H."/>
        </authorList>
    </citation>
    <scope>NUCLEOTIDE SEQUENCE [LARGE SCALE GENOMIC DNA]</scope>
    <source>
        <strain evidence="7 8">FDAARGOS_764</strain>
    </source>
</reference>
<dbReference type="Gene3D" id="1.20.5.620">
    <property type="entry name" value="F1F0 ATP synthase subunit B, membrane domain"/>
    <property type="match status" value="1"/>
</dbReference>
<dbReference type="Pfam" id="PF01991">
    <property type="entry name" value="vATP-synt_E"/>
    <property type="match status" value="1"/>
</dbReference>
<keyword evidence="5 6" id="KW-0066">ATP synthesis</keyword>
<keyword evidence="2 6" id="KW-0813">Transport</keyword>
<comment type="function">
    <text evidence="6">Produces ATP from ADP in the presence of a proton gradient across the membrane.</text>
</comment>
<dbReference type="InterPro" id="IPR028987">
    <property type="entry name" value="ATP_synth_B-like_membr_sf"/>
</dbReference>
<accession>A0A133MUR0</accession>
<dbReference type="SUPFAM" id="SSF81573">
    <property type="entry name" value="F1F0 ATP synthase subunit B, membrane domain"/>
    <property type="match status" value="1"/>
</dbReference>
<dbReference type="HAMAP" id="MF_00311">
    <property type="entry name" value="ATP_synth_E_arch"/>
    <property type="match status" value="1"/>
</dbReference>
<dbReference type="GO" id="GO:0033178">
    <property type="term" value="C:proton-transporting two-sector ATPase complex, catalytic domain"/>
    <property type="evidence" value="ECO:0007669"/>
    <property type="project" value="InterPro"/>
</dbReference>
<evidence type="ECO:0000256" key="5">
    <source>
        <dbReference type="ARBA" id="ARBA00023310"/>
    </source>
</evidence>
<proteinExistence type="inferred from homology"/>
<name>A0A133MUR0_FINMA</name>
<evidence type="ECO:0000256" key="3">
    <source>
        <dbReference type="ARBA" id="ARBA00022781"/>
    </source>
</evidence>
<evidence type="ECO:0000256" key="1">
    <source>
        <dbReference type="ARBA" id="ARBA00005901"/>
    </source>
</evidence>
<keyword evidence="4 6" id="KW-0406">Ion transport</keyword>
<protein>
    <recommendedName>
        <fullName evidence="6">V-type proton ATPase subunit E</fullName>
    </recommendedName>
    <alternativeName>
        <fullName evidence="6">V-ATPase subunit E</fullName>
    </alternativeName>
</protein>
<gene>
    <name evidence="6" type="primary">atpE</name>
    <name evidence="7" type="ORF">FOC70_08050</name>
</gene>
<dbReference type="GO" id="GO:0046961">
    <property type="term" value="F:proton-transporting ATPase activity, rotational mechanism"/>
    <property type="evidence" value="ECO:0007669"/>
    <property type="project" value="InterPro"/>
</dbReference>
<dbReference type="GO" id="GO:0042777">
    <property type="term" value="P:proton motive force-driven plasma membrane ATP synthesis"/>
    <property type="evidence" value="ECO:0007669"/>
    <property type="project" value="UniProtKB-UniRule"/>
</dbReference>
<dbReference type="AlphaFoldDB" id="A0A133MUR0"/>
<evidence type="ECO:0000256" key="6">
    <source>
        <dbReference type="HAMAP-Rule" id="MF_00311"/>
    </source>
</evidence>
<evidence type="ECO:0000256" key="2">
    <source>
        <dbReference type="ARBA" id="ARBA00022448"/>
    </source>
</evidence>
<sequence>MSNLDNIINEILEDAKKESEHILNDANQEKEKIIETKIDQANQEKDTILKKAESEAKGVYDRHLSQVVLKSRDNALFAKQEVIDNVLQKIKDKLKNMSLEDYKKYLTNSLSKMDLNSDDLLVLQSDKYDSLKNENFNVKVSDETVDSGFCIKRGNVLINNNFSSLVDSMKDELEVEIAKTLFKK</sequence>
<evidence type="ECO:0000256" key="4">
    <source>
        <dbReference type="ARBA" id="ARBA00023065"/>
    </source>
</evidence>
<dbReference type="Proteomes" id="UP000502899">
    <property type="component" value="Chromosome"/>
</dbReference>
<dbReference type="SUPFAM" id="SSF160527">
    <property type="entry name" value="V-type ATPase subunit E-like"/>
    <property type="match status" value="1"/>
</dbReference>
<dbReference type="EMBL" id="CP054000">
    <property type="protein sequence ID" value="QKH80304.1"/>
    <property type="molecule type" value="Genomic_DNA"/>
</dbReference>
<dbReference type="InterPro" id="IPR002842">
    <property type="entry name" value="ATPase_V1_Esu"/>
</dbReference>
<evidence type="ECO:0000313" key="8">
    <source>
        <dbReference type="Proteomes" id="UP000502899"/>
    </source>
</evidence>
<dbReference type="GO" id="GO:0046933">
    <property type="term" value="F:proton-transporting ATP synthase activity, rotational mechanism"/>
    <property type="evidence" value="ECO:0007669"/>
    <property type="project" value="UniProtKB-UniRule"/>
</dbReference>
<organism evidence="7 8">
    <name type="scientific">Finegoldia magna</name>
    <name type="common">Peptostreptococcus magnus</name>
    <dbReference type="NCBI Taxonomy" id="1260"/>
    <lineage>
        <taxon>Bacteria</taxon>
        <taxon>Bacillati</taxon>
        <taxon>Bacillota</taxon>
        <taxon>Tissierellia</taxon>
        <taxon>Tissierellales</taxon>
        <taxon>Peptoniphilaceae</taxon>
        <taxon>Finegoldia</taxon>
    </lineage>
</organism>
<evidence type="ECO:0000313" key="7">
    <source>
        <dbReference type="EMBL" id="QKH80304.1"/>
    </source>
</evidence>
<dbReference type="RefSeq" id="WP_002842150.1">
    <property type="nucleotide sequence ID" value="NZ_CP054000.1"/>
</dbReference>
<dbReference type="GO" id="GO:0005524">
    <property type="term" value="F:ATP binding"/>
    <property type="evidence" value="ECO:0007669"/>
    <property type="project" value="UniProtKB-UniRule"/>
</dbReference>
<comment type="similarity">
    <text evidence="1 6">Belongs to the V-ATPase E subunit family.</text>
</comment>
<keyword evidence="3 6" id="KW-0375">Hydrogen ion transport</keyword>